<accession>A0A2C6DSM7</accession>
<dbReference type="EMBL" id="PDDX01000001">
    <property type="protein sequence ID" value="PHI31703.1"/>
    <property type="molecule type" value="Genomic_DNA"/>
</dbReference>
<sequence>MELKEFYQSEFSILKELARDRASVHPELENFFSPSASDPDVERLFEGAAFLNARLRLKIEDGFPELTHSLLEEVWPTPLRPLPATTIIEFKPTDSGETLYVGAGTHLKGQAAEEGYLFKTSRDVEVLPLAVIDRKMAHSSDGSKITLTMQWSGELTNDVWQLQPFTFFLSTDHAIAGLLSLWLSRYIKSITVRSANRSYFVGKHILETFTPELESLALPIDVKQFWRLQLLQEYFYTPHVNDFITVDLTQAMSELPLDEGGVFDVTFDFNRIFPFEYVISENSFKLHCVPAINQFEAMSNPVQFVSDSKVQQRYPLETTQKNHKLFQVKSVYSPTEAESNDRGDVEIYRPITRFIPTRFSKDLGHYYYKLDLENDLREQPKHAISFFDHAGKPVLNIEHRYFVCQLECVNDDSVMNLSVGDICIPTADVPTGVTFLNITPLTLQQAPVINSHRHWPLISHLSLSPVFLDNVEAIKQVLLDFDIHGTSNLPAYEKHKRYFAGIAKVSSIPVDRLIRGLPVRGLRMDVYLDPNAYPDVGEMYRFGSLLSQVFVFCITDSSYLLTRIFNTQTDECWTLPQIKGSREQI</sequence>
<proteinExistence type="predicted"/>
<evidence type="ECO:0000313" key="1">
    <source>
        <dbReference type="EMBL" id="PHI31703.1"/>
    </source>
</evidence>
<dbReference type="STRING" id="1111728.GCA_000427805_01452"/>
<organism evidence="1 2">
    <name type="scientific">Budvicia aquatica</name>
    <dbReference type="NCBI Taxonomy" id="82979"/>
    <lineage>
        <taxon>Bacteria</taxon>
        <taxon>Pseudomonadati</taxon>
        <taxon>Pseudomonadota</taxon>
        <taxon>Gammaproteobacteria</taxon>
        <taxon>Enterobacterales</taxon>
        <taxon>Budviciaceae</taxon>
        <taxon>Budvicia</taxon>
    </lineage>
</organism>
<evidence type="ECO:0000313" key="2">
    <source>
        <dbReference type="Proteomes" id="UP000224974"/>
    </source>
</evidence>
<name>A0A2C6DSM7_9GAMM</name>
<protein>
    <submittedName>
        <fullName evidence="1">Type VI secretion system baseplate subunit TssF</fullName>
    </submittedName>
</protein>
<reference evidence="2" key="1">
    <citation type="submission" date="2017-09" db="EMBL/GenBank/DDBJ databases">
        <title>FDA dAtabase for Regulatory Grade micrObial Sequences (FDA-ARGOS): Supporting development and validation of Infectious Disease Dx tests.</title>
        <authorList>
            <person name="Minogue T."/>
            <person name="Wolcott M."/>
            <person name="Wasieloski L."/>
            <person name="Aguilar W."/>
            <person name="Moore D."/>
            <person name="Tallon L."/>
            <person name="Sadzewicz L."/>
            <person name="Ott S."/>
            <person name="Zhao X."/>
            <person name="Nagaraj S."/>
            <person name="Vavikolanu K."/>
            <person name="Aluvathingal J."/>
            <person name="Nadendla S."/>
            <person name="Sichtig H."/>
        </authorList>
    </citation>
    <scope>NUCLEOTIDE SEQUENCE [LARGE SCALE GENOMIC DNA]</scope>
    <source>
        <strain evidence="2">FDAARGOS_387</strain>
    </source>
</reference>
<comment type="caution">
    <text evidence="1">The sequence shown here is derived from an EMBL/GenBank/DDBJ whole genome shotgun (WGS) entry which is preliminary data.</text>
</comment>
<dbReference type="NCBIfam" id="TIGR03359">
    <property type="entry name" value="VI_chp_6"/>
    <property type="match status" value="1"/>
</dbReference>
<gene>
    <name evidence="1" type="primary">vasA</name>
    <name evidence="1" type="ORF">CRN84_21400</name>
</gene>
<dbReference type="PANTHER" id="PTHR35370:SF1">
    <property type="entry name" value="TYPE VI SECRETION SYSTEM COMPONENT TSSF1"/>
    <property type="match status" value="1"/>
</dbReference>
<dbReference type="Proteomes" id="UP000224974">
    <property type="component" value="Unassembled WGS sequence"/>
</dbReference>
<dbReference type="AlphaFoldDB" id="A0A2C6DSM7"/>
<dbReference type="Pfam" id="PF05947">
    <property type="entry name" value="T6SS_TssF"/>
    <property type="match status" value="1"/>
</dbReference>
<dbReference type="RefSeq" id="WP_029094475.1">
    <property type="nucleotide sequence ID" value="NZ_PDDX01000001.1"/>
</dbReference>
<dbReference type="PANTHER" id="PTHR35370">
    <property type="entry name" value="CYTOPLASMIC PROTEIN-RELATED-RELATED"/>
    <property type="match status" value="1"/>
</dbReference>
<keyword evidence="2" id="KW-1185">Reference proteome</keyword>
<dbReference type="OrthoDB" id="6437914at2"/>
<dbReference type="InterPro" id="IPR010272">
    <property type="entry name" value="T6SS_TssF"/>
</dbReference>